<name>A0A7C4F9W1_THEPE</name>
<protein>
    <submittedName>
        <fullName evidence="2">Glycosyltransferase</fullName>
    </submittedName>
</protein>
<dbReference type="Pfam" id="PF00534">
    <property type="entry name" value="Glycos_transf_1"/>
    <property type="match status" value="1"/>
</dbReference>
<proteinExistence type="predicted"/>
<accession>A0A7C4F9W1</accession>
<dbReference type="Gene3D" id="3.40.50.2000">
    <property type="entry name" value="Glycogen Phosphorylase B"/>
    <property type="match status" value="1"/>
</dbReference>
<feature type="domain" description="Glycosyl transferase family 1" evidence="1">
    <location>
        <begin position="299"/>
        <end position="440"/>
    </location>
</feature>
<organism evidence="2">
    <name type="scientific">Thermofilum pendens</name>
    <dbReference type="NCBI Taxonomy" id="2269"/>
    <lineage>
        <taxon>Archaea</taxon>
        <taxon>Thermoproteota</taxon>
        <taxon>Thermoprotei</taxon>
        <taxon>Thermofilales</taxon>
        <taxon>Thermofilaceae</taxon>
        <taxon>Thermofilum</taxon>
    </lineage>
</organism>
<dbReference type="PANTHER" id="PTHR42655:SF1">
    <property type="entry name" value="GLYCOGEN PHOSPHORYLASE"/>
    <property type="match status" value="1"/>
</dbReference>
<dbReference type="GO" id="GO:0016757">
    <property type="term" value="F:glycosyltransferase activity"/>
    <property type="evidence" value="ECO:0007669"/>
    <property type="project" value="InterPro"/>
</dbReference>
<dbReference type="InterPro" id="IPR052182">
    <property type="entry name" value="Glycogen/Maltodextrin_Phosph"/>
</dbReference>
<reference evidence="2" key="1">
    <citation type="journal article" date="2020" name="mSystems">
        <title>Genome- and Community-Level Interaction Insights into Carbon Utilization and Element Cycling Functions of Hydrothermarchaeota in Hydrothermal Sediment.</title>
        <authorList>
            <person name="Zhou Z."/>
            <person name="Liu Y."/>
            <person name="Xu W."/>
            <person name="Pan J."/>
            <person name="Luo Z.H."/>
            <person name="Li M."/>
        </authorList>
    </citation>
    <scope>NUCLEOTIDE SEQUENCE [LARGE SCALE GENOMIC DNA]</scope>
    <source>
        <strain evidence="2">SpSt-735</strain>
    </source>
</reference>
<dbReference type="EMBL" id="DTFI01000235">
    <property type="protein sequence ID" value="HGI44324.1"/>
    <property type="molecule type" value="Genomic_DNA"/>
</dbReference>
<keyword evidence="2" id="KW-0808">Transferase</keyword>
<evidence type="ECO:0000259" key="1">
    <source>
        <dbReference type="Pfam" id="PF00534"/>
    </source>
</evidence>
<comment type="caution">
    <text evidence="2">The sequence shown here is derived from an EMBL/GenBank/DDBJ whole genome shotgun (WGS) entry which is preliminary data.</text>
</comment>
<dbReference type="AlphaFoldDB" id="A0A7C4F9W1"/>
<dbReference type="InterPro" id="IPR001296">
    <property type="entry name" value="Glyco_trans_1"/>
</dbReference>
<dbReference type="PANTHER" id="PTHR42655">
    <property type="entry name" value="GLYCOGEN PHOSPHORYLASE"/>
    <property type="match status" value="1"/>
</dbReference>
<evidence type="ECO:0000313" key="2">
    <source>
        <dbReference type="EMBL" id="HGI44324.1"/>
    </source>
</evidence>
<gene>
    <name evidence="2" type="ORF">ENV17_08080</name>
</gene>
<dbReference type="SUPFAM" id="SSF53756">
    <property type="entry name" value="UDP-Glycosyltransferase/glycogen phosphorylase"/>
    <property type="match status" value="1"/>
</dbReference>
<sequence length="511" mass="58515">MSDEPEVIVSITPEIALDVGHTYAGGLGVLEGDKFYAAARLGLKYYAITLLYSGGYVDYEYDEANGFTPKPQDQSDLLRELSKSGEIDVELQGSRVRLSAWEYRRGSATAVFLKPEDPRLASLAERLYIERDQRERFLKYTLLAKGAAEYVKQFIGLENVQYIDLQEAYTAMIPLALRIPGRYRLIVHTPGPWGHPSFPNAFFREEYGYHFIEDPVVLTSVGAALAWEVILVSAKHYDVMKKVIPHFIHKARFITNGIELDRWMHPELRRSLERGELTVEKLSAIRQGVRAELFRMLKSRKPGLKEDSMVVLWARRLTRYKRPYFASRLIEEERDSSVVYVLGGKAHPHDGEGLAYMRQFKELERKYPNVVYFHDYDMARAKLLLQGSDLLLFTPFSGWEACGTSFMKAAVNGVPSLASRDGGILELVVDNVNGWLFGEDIRDISSLSGKRAAEVDERDYAELKARFEAIKSLYFDRREEYLRVSLNAILTFAPRVNMTRVLKEYYPDLAR</sequence>